<proteinExistence type="predicted"/>
<dbReference type="AlphaFoldDB" id="A0A0N4XQ95"/>
<gene>
    <name evidence="1" type="ORF">NBR_LOCUS4697</name>
</gene>
<dbReference type="EMBL" id="UYSL01009321">
    <property type="protein sequence ID" value="VDL68286.1"/>
    <property type="molecule type" value="Genomic_DNA"/>
</dbReference>
<reference evidence="3" key="1">
    <citation type="submission" date="2017-02" db="UniProtKB">
        <authorList>
            <consortium name="WormBaseParasite"/>
        </authorList>
    </citation>
    <scope>IDENTIFICATION</scope>
</reference>
<evidence type="ECO:0000313" key="2">
    <source>
        <dbReference type="Proteomes" id="UP000271162"/>
    </source>
</evidence>
<protein>
    <submittedName>
        <fullName evidence="1 3">Uncharacterized protein</fullName>
    </submittedName>
</protein>
<accession>A0A0N4XQ95</accession>
<organism evidence="3">
    <name type="scientific">Nippostrongylus brasiliensis</name>
    <name type="common">Rat hookworm</name>
    <dbReference type="NCBI Taxonomy" id="27835"/>
    <lineage>
        <taxon>Eukaryota</taxon>
        <taxon>Metazoa</taxon>
        <taxon>Ecdysozoa</taxon>
        <taxon>Nematoda</taxon>
        <taxon>Chromadorea</taxon>
        <taxon>Rhabditida</taxon>
        <taxon>Rhabditina</taxon>
        <taxon>Rhabditomorpha</taxon>
        <taxon>Strongyloidea</taxon>
        <taxon>Heligmosomidae</taxon>
        <taxon>Nippostrongylus</taxon>
    </lineage>
</organism>
<keyword evidence="2" id="KW-1185">Reference proteome</keyword>
<dbReference type="WBParaSite" id="NBR_0000469701-mRNA-1">
    <property type="protein sequence ID" value="NBR_0000469701-mRNA-1"/>
    <property type="gene ID" value="NBR_0000469701"/>
</dbReference>
<dbReference type="Proteomes" id="UP000271162">
    <property type="component" value="Unassembled WGS sequence"/>
</dbReference>
<evidence type="ECO:0000313" key="3">
    <source>
        <dbReference type="WBParaSite" id="NBR_0000469701-mRNA-1"/>
    </source>
</evidence>
<name>A0A0N4XQ95_NIPBR</name>
<evidence type="ECO:0000313" key="1">
    <source>
        <dbReference type="EMBL" id="VDL68286.1"/>
    </source>
</evidence>
<sequence length="45" mass="4720">MNSHRARICTTSTLQKITAASSTSTVAVVATQTASRRRPTANACV</sequence>
<reference evidence="1 2" key="2">
    <citation type="submission" date="2018-11" db="EMBL/GenBank/DDBJ databases">
        <authorList>
            <consortium name="Pathogen Informatics"/>
        </authorList>
    </citation>
    <scope>NUCLEOTIDE SEQUENCE [LARGE SCALE GENOMIC DNA]</scope>
</reference>